<dbReference type="KEGG" id="pfj:MYCFIDRAFT_173806"/>
<protein>
    <submittedName>
        <fullName evidence="1">Uncharacterized protein</fullName>
    </submittedName>
</protein>
<organism evidence="1 2">
    <name type="scientific">Pseudocercospora fijiensis (strain CIRAD86)</name>
    <name type="common">Black leaf streak disease fungus</name>
    <name type="synonym">Mycosphaerella fijiensis</name>
    <dbReference type="NCBI Taxonomy" id="383855"/>
    <lineage>
        <taxon>Eukaryota</taxon>
        <taxon>Fungi</taxon>
        <taxon>Dikarya</taxon>
        <taxon>Ascomycota</taxon>
        <taxon>Pezizomycotina</taxon>
        <taxon>Dothideomycetes</taxon>
        <taxon>Dothideomycetidae</taxon>
        <taxon>Mycosphaerellales</taxon>
        <taxon>Mycosphaerellaceae</taxon>
        <taxon>Pseudocercospora</taxon>
    </lineage>
</organism>
<dbReference type="GeneID" id="19333060"/>
<dbReference type="EMBL" id="KB446557">
    <property type="protein sequence ID" value="EME84911.1"/>
    <property type="molecule type" value="Genomic_DNA"/>
</dbReference>
<dbReference type="STRING" id="383855.M3AK09"/>
<evidence type="ECO:0000313" key="1">
    <source>
        <dbReference type="EMBL" id="EME84911.1"/>
    </source>
</evidence>
<sequence length="656" mass="73955">MTSEVLRHLVMKQDHLYIFGEWVERSVGGIEDLEIKTRLRDAWERFLERCESGRADLGGLGWRRGGREVMFSLGWIRDGDGVAEGVARRWILDCDVGVVVVCHDYKIVWARDLPVDAAARYRLVKVESESDRLYYSLLEDDIFPGMLFIRALSPDFHRDDEVIYSSVSRCNAAQILLITQSSLIYDASRHEQFITVYKVTIAQVVIAVVLSRPRLDRTMENADKSLSSLSLHAAQYRQGVVTTPTDIISKNDAADTSDSQGTDCHFIICWRLSTHSVRWFDAEAVASSGNRRMIPEEDILQTGGRIDHQRQTVTQSTVRRCVVRSHLYRSRLLLPGIIHRSSMSPATSSHSISNKMRVLLTSAERVSRRSSHYGGSVGSCLDPPTDNARSFSSIVLIRTRNPGRLRQSMLNHTAQLQWPHFQEVCSSNRPDWDPFQEHCPSPSSNDRIDFLPVRSLNADGSHAMHTYLPRQLCLVRTTTGVVRQYKPITFRNTILSHPTIDQAETIVRGLERRLDFLQFEAEAGMGSGLPRQLMHVRVRDHSPRRLTESRVSIAPKIRGRNFVVCCLTLPSAIGNHRLQLSRVNESCLSIGLSTSLPTLSPLLVVLLTNSDRCGRSCRRALALRVQVSSMAAGKGGEHPSFRPYTLSLARIYTSTN</sequence>
<keyword evidence="2" id="KW-1185">Reference proteome</keyword>
<proteinExistence type="predicted"/>
<name>M3AK09_PSEFD</name>
<gene>
    <name evidence="1" type="ORF">MYCFIDRAFT_173806</name>
</gene>
<evidence type="ECO:0000313" key="2">
    <source>
        <dbReference type="Proteomes" id="UP000016932"/>
    </source>
</evidence>
<reference evidence="1 2" key="1">
    <citation type="journal article" date="2012" name="PLoS Pathog.">
        <title>Diverse lifestyles and strategies of plant pathogenesis encoded in the genomes of eighteen Dothideomycetes fungi.</title>
        <authorList>
            <person name="Ohm R.A."/>
            <person name="Feau N."/>
            <person name="Henrissat B."/>
            <person name="Schoch C.L."/>
            <person name="Horwitz B.A."/>
            <person name="Barry K.W."/>
            <person name="Condon B.J."/>
            <person name="Copeland A.C."/>
            <person name="Dhillon B."/>
            <person name="Glaser F."/>
            <person name="Hesse C.N."/>
            <person name="Kosti I."/>
            <person name="LaButti K."/>
            <person name="Lindquist E.A."/>
            <person name="Lucas S."/>
            <person name="Salamov A.A."/>
            <person name="Bradshaw R.E."/>
            <person name="Ciuffetti L."/>
            <person name="Hamelin R.C."/>
            <person name="Kema G.H.J."/>
            <person name="Lawrence C."/>
            <person name="Scott J.A."/>
            <person name="Spatafora J.W."/>
            <person name="Turgeon B.G."/>
            <person name="de Wit P.J.G.M."/>
            <person name="Zhong S."/>
            <person name="Goodwin S.B."/>
            <person name="Grigoriev I.V."/>
        </authorList>
    </citation>
    <scope>NUCLEOTIDE SEQUENCE [LARGE SCALE GENOMIC DNA]</scope>
    <source>
        <strain evidence="1 2">CIRAD86</strain>
    </source>
</reference>
<dbReference type="OrthoDB" id="10665614at2759"/>
<dbReference type="VEuPathDB" id="FungiDB:MYCFIDRAFT_173806"/>
<dbReference type="AlphaFoldDB" id="M3AK09"/>
<dbReference type="RefSeq" id="XP_007925452.1">
    <property type="nucleotide sequence ID" value="XM_007927261.1"/>
</dbReference>
<dbReference type="Proteomes" id="UP000016932">
    <property type="component" value="Unassembled WGS sequence"/>
</dbReference>
<dbReference type="HOGENOM" id="CLU_418038_0_0_1"/>
<accession>M3AK09</accession>